<evidence type="ECO:0000313" key="2">
    <source>
        <dbReference type="Proteomes" id="UP001163046"/>
    </source>
</evidence>
<keyword evidence="2" id="KW-1185">Reference proteome</keyword>
<dbReference type="InterPro" id="IPR032675">
    <property type="entry name" value="LRR_dom_sf"/>
</dbReference>
<dbReference type="Proteomes" id="UP001163046">
    <property type="component" value="Unassembled WGS sequence"/>
</dbReference>
<comment type="caution">
    <text evidence="1">The sequence shown here is derived from an EMBL/GenBank/DDBJ whole genome shotgun (WGS) entry which is preliminary data.</text>
</comment>
<gene>
    <name evidence="1" type="ORF">OS493_036118</name>
</gene>
<dbReference type="SUPFAM" id="SSF52047">
    <property type="entry name" value="RNI-like"/>
    <property type="match status" value="1"/>
</dbReference>
<dbReference type="EMBL" id="MU827835">
    <property type="protein sequence ID" value="KAJ7319475.1"/>
    <property type="molecule type" value="Genomic_DNA"/>
</dbReference>
<dbReference type="OrthoDB" id="10257471at2759"/>
<protein>
    <recommendedName>
        <fullName evidence="3">F-box domain-containing protein</fullName>
    </recommendedName>
</protein>
<sequence>MAPTASASVWPLIFQFLEPEDLVSVSAVCFSWWQFVFRGSSPRALRKCEEIDLAYTGTLYKKVPLKLFTGMTSINLHGTGISTKNFLKLVTAARRLRVLVIENCGEISESAIFKAKDSLRYMTNINVSYNAQFSVLAIACLCSYPAIQEICANGLSLEEKEILFLSKTFPRLVSGKIDLQTETTGDGDYFFDIVDTVADEELFDKFFDNETMQCISPMQFLNVARDNFTRFVFCSCFCFV</sequence>
<dbReference type="InterPro" id="IPR036047">
    <property type="entry name" value="F-box-like_dom_sf"/>
</dbReference>
<name>A0A9W9Y7K7_9CNID</name>
<dbReference type="Gene3D" id="3.80.10.10">
    <property type="entry name" value="Ribonuclease Inhibitor"/>
    <property type="match status" value="1"/>
</dbReference>
<dbReference type="SUPFAM" id="SSF81383">
    <property type="entry name" value="F-box domain"/>
    <property type="match status" value="1"/>
</dbReference>
<dbReference type="AlphaFoldDB" id="A0A9W9Y7K7"/>
<evidence type="ECO:0008006" key="3">
    <source>
        <dbReference type="Google" id="ProtNLM"/>
    </source>
</evidence>
<accession>A0A9W9Y7K7</accession>
<reference evidence="1" key="1">
    <citation type="submission" date="2023-01" db="EMBL/GenBank/DDBJ databases">
        <title>Genome assembly of the deep-sea coral Lophelia pertusa.</title>
        <authorList>
            <person name="Herrera S."/>
            <person name="Cordes E."/>
        </authorList>
    </citation>
    <scope>NUCLEOTIDE SEQUENCE</scope>
    <source>
        <strain evidence="1">USNM1676648</strain>
        <tissue evidence="1">Polyp</tissue>
    </source>
</reference>
<organism evidence="1 2">
    <name type="scientific">Desmophyllum pertusum</name>
    <dbReference type="NCBI Taxonomy" id="174260"/>
    <lineage>
        <taxon>Eukaryota</taxon>
        <taxon>Metazoa</taxon>
        <taxon>Cnidaria</taxon>
        <taxon>Anthozoa</taxon>
        <taxon>Hexacorallia</taxon>
        <taxon>Scleractinia</taxon>
        <taxon>Caryophylliina</taxon>
        <taxon>Caryophylliidae</taxon>
        <taxon>Desmophyllum</taxon>
    </lineage>
</organism>
<proteinExistence type="predicted"/>
<evidence type="ECO:0000313" key="1">
    <source>
        <dbReference type="EMBL" id="KAJ7319475.1"/>
    </source>
</evidence>